<evidence type="ECO:0000313" key="1">
    <source>
        <dbReference type="EMBL" id="VDO36195.1"/>
    </source>
</evidence>
<dbReference type="AlphaFoldDB" id="A0A3P7YGA2"/>
<proteinExistence type="predicted"/>
<evidence type="ECO:0000313" key="2">
    <source>
        <dbReference type="Proteomes" id="UP000280834"/>
    </source>
</evidence>
<gene>
    <name evidence="1" type="ORF">BTMF_LOCUS10624</name>
</gene>
<protein>
    <submittedName>
        <fullName evidence="1">Uncharacterized protein</fullName>
    </submittedName>
</protein>
<name>A0A3P7YGA2_9BILA</name>
<reference evidence="1 2" key="1">
    <citation type="submission" date="2018-11" db="EMBL/GenBank/DDBJ databases">
        <authorList>
            <consortium name="Pathogen Informatics"/>
        </authorList>
    </citation>
    <scope>NUCLEOTIDE SEQUENCE [LARGE SCALE GENOMIC DNA]</scope>
</reference>
<organism evidence="1 2">
    <name type="scientific">Brugia timori</name>
    <dbReference type="NCBI Taxonomy" id="42155"/>
    <lineage>
        <taxon>Eukaryota</taxon>
        <taxon>Metazoa</taxon>
        <taxon>Ecdysozoa</taxon>
        <taxon>Nematoda</taxon>
        <taxon>Chromadorea</taxon>
        <taxon>Rhabditida</taxon>
        <taxon>Spirurina</taxon>
        <taxon>Spiruromorpha</taxon>
        <taxon>Filarioidea</taxon>
        <taxon>Onchocercidae</taxon>
        <taxon>Brugia</taxon>
    </lineage>
</organism>
<accession>A0A3P7YGA2</accession>
<sequence>MLKNGADPAVADFEGNCPLDIVSDAVIRKMLEDAVPERETKP</sequence>
<dbReference type="Proteomes" id="UP000280834">
    <property type="component" value="Unassembled WGS sequence"/>
</dbReference>
<dbReference type="EMBL" id="UZAG01017715">
    <property type="protein sequence ID" value="VDO36195.1"/>
    <property type="molecule type" value="Genomic_DNA"/>
</dbReference>
<keyword evidence="2" id="KW-1185">Reference proteome</keyword>